<dbReference type="GO" id="GO:0006355">
    <property type="term" value="P:regulation of DNA-templated transcription"/>
    <property type="evidence" value="ECO:0007669"/>
    <property type="project" value="InterPro"/>
</dbReference>
<dbReference type="PANTHER" id="PTHR13464:SF0">
    <property type="entry name" value="SAP30-BINDING PROTEIN"/>
    <property type="match status" value="1"/>
</dbReference>
<feature type="compositionally biased region" description="Basic and acidic residues" evidence="1">
    <location>
        <begin position="237"/>
        <end position="263"/>
    </location>
</feature>
<dbReference type="EMBL" id="JAODAN010000008">
    <property type="protein sequence ID" value="KAK1922375.1"/>
    <property type="molecule type" value="Genomic_DNA"/>
</dbReference>
<dbReference type="GO" id="GO:0005634">
    <property type="term" value="C:nucleus"/>
    <property type="evidence" value="ECO:0007669"/>
    <property type="project" value="TreeGrafter"/>
</dbReference>
<reference evidence="2" key="1">
    <citation type="submission" date="2023-02" db="EMBL/GenBank/DDBJ databases">
        <title>Identification and recombinant expression of a fungal hydrolase from Papiliotrema laurentii that hydrolyzes apple cutin and clears colloidal polyester polyurethane.</title>
        <authorList>
            <consortium name="DOE Joint Genome Institute"/>
            <person name="Roman V.A."/>
            <person name="Bojanowski C."/>
            <person name="Crable B.R."/>
            <person name="Wagner D.N."/>
            <person name="Hung C.S."/>
            <person name="Nadeau L.J."/>
            <person name="Schratz L."/>
            <person name="Haridas S."/>
            <person name="Pangilinan J."/>
            <person name="Lipzen A."/>
            <person name="Na H."/>
            <person name="Yan M."/>
            <person name="Ng V."/>
            <person name="Grigoriev I.V."/>
            <person name="Spatafora J.W."/>
            <person name="Barlow D."/>
            <person name="Biffinger J."/>
            <person name="Kelley-Loughnane N."/>
            <person name="Varaljay V.A."/>
            <person name="Crookes-Goodson W.J."/>
        </authorList>
    </citation>
    <scope>NUCLEOTIDE SEQUENCE</scope>
    <source>
        <strain evidence="2">5307AH</strain>
    </source>
</reference>
<feature type="compositionally biased region" description="Low complexity" evidence="1">
    <location>
        <begin position="58"/>
        <end position="67"/>
    </location>
</feature>
<gene>
    <name evidence="2" type="ORF">DB88DRAFT_466192</name>
</gene>
<name>A0AAD9FK92_PAPLA</name>
<feature type="compositionally biased region" description="Basic and acidic residues" evidence="1">
    <location>
        <begin position="272"/>
        <end position="355"/>
    </location>
</feature>
<feature type="region of interest" description="Disordered" evidence="1">
    <location>
        <begin position="237"/>
        <end position="363"/>
    </location>
</feature>
<protein>
    <submittedName>
        <fullName evidence="2">HCNGP-like protein-domain-containing protein</fullName>
    </submittedName>
</protein>
<sequence>MQGLAHYNDTPSPPASSSRRTEAGPSRPRQDVDRTGPPTSITPVKRPRRGTPPPPPSNGSNKPSANPSRAQSPPTSSHPVDRSESDPTYPPHRQGEENLLHTSQAHLPSSELPHEPVAEEKRHAQARQVDKYAGLSEDEVFALATRPDDIPGVEEWGIPHAVDTERCSPQLRAKVAQFLKLKYEKGQHINTSLLQSASFHNPHIYSKLVEFVDLDERRSYFPSGGWLTRLGIEGEVADHGPKRMAEEQRRRQEETKRGQEAGKRTAIAFQSGRKDRDEGAGVGGGREREREREERRERDGRRDRDRERRGDRQRDRDRDRQVERERPRQGDGKYRDTLGLARDRDGGWDERDMRKDKPKYRYY</sequence>
<dbReference type="PANTHER" id="PTHR13464">
    <property type="entry name" value="TRANSCRIPTIONAL REGULATOR PROTEIN HCNGP"/>
    <property type="match status" value="1"/>
</dbReference>
<proteinExistence type="predicted"/>
<feature type="region of interest" description="Disordered" evidence="1">
    <location>
        <begin position="1"/>
        <end position="126"/>
    </location>
</feature>
<accession>A0AAD9FK92</accession>
<comment type="caution">
    <text evidence="2">The sequence shown here is derived from an EMBL/GenBank/DDBJ whole genome shotgun (WGS) entry which is preliminary data.</text>
</comment>
<evidence type="ECO:0000256" key="1">
    <source>
        <dbReference type="SAM" id="MobiDB-lite"/>
    </source>
</evidence>
<dbReference type="AlphaFoldDB" id="A0AAD9FK92"/>
<evidence type="ECO:0000313" key="2">
    <source>
        <dbReference type="EMBL" id="KAK1922375.1"/>
    </source>
</evidence>
<keyword evidence="3" id="KW-1185">Reference proteome</keyword>
<evidence type="ECO:0000313" key="3">
    <source>
        <dbReference type="Proteomes" id="UP001182556"/>
    </source>
</evidence>
<organism evidence="2 3">
    <name type="scientific">Papiliotrema laurentii</name>
    <name type="common">Cryptococcus laurentii</name>
    <dbReference type="NCBI Taxonomy" id="5418"/>
    <lineage>
        <taxon>Eukaryota</taxon>
        <taxon>Fungi</taxon>
        <taxon>Dikarya</taxon>
        <taxon>Basidiomycota</taxon>
        <taxon>Agaricomycotina</taxon>
        <taxon>Tremellomycetes</taxon>
        <taxon>Tremellales</taxon>
        <taxon>Rhynchogastremaceae</taxon>
        <taxon>Papiliotrema</taxon>
    </lineage>
</organism>
<dbReference type="Proteomes" id="UP001182556">
    <property type="component" value="Unassembled WGS sequence"/>
</dbReference>
<dbReference type="InterPro" id="IPR012479">
    <property type="entry name" value="SAP30BP"/>
</dbReference>
<feature type="compositionally biased region" description="Basic and acidic residues" evidence="1">
    <location>
        <begin position="112"/>
        <end position="123"/>
    </location>
</feature>
<dbReference type="Pfam" id="PF07818">
    <property type="entry name" value="HCNGP"/>
    <property type="match status" value="1"/>
</dbReference>
<feature type="compositionally biased region" description="Polar residues" evidence="1">
    <location>
        <begin position="68"/>
        <end position="78"/>
    </location>
</feature>